<name>A0AA48GKJ6_9BACT</name>
<keyword evidence="2" id="KW-1185">Reference proteome</keyword>
<sequence length="317" mass="35755">MHPCRWALALALLLPLQAQETPHPNRLAWLMIFPEPLPEGTTQFSLEATNQFLRSDRRDITDNGVTHAHLQGEEWQLTSDLAGALGPGRFNVRTRLVYRSSGIASRAIMNWHNLLGVEQGGRDQDPTFDDRYHLERNGVTVFDLDRPRLQVQGVDLGYVLPWGDRRHGGRAGATVQVPTGRASELQSSGGTNFLAGAAAWTSFGPFRAWTQAEEIWISLPAHSPLRTVVTRGQFWRAWAGLAWQGPGGSFWRGFALDLSFAYNETPYRTHLTRVDKYGLQQTWVFSHERLPRWRFGFTEKGGTFATPEITGFVTFRP</sequence>
<evidence type="ECO:0008006" key="3">
    <source>
        <dbReference type="Google" id="ProtNLM"/>
    </source>
</evidence>
<proteinExistence type="predicted"/>
<dbReference type="Proteomes" id="UP001238179">
    <property type="component" value="Chromosome"/>
</dbReference>
<accession>A0AA48GKJ6</accession>
<dbReference type="AlphaFoldDB" id="A0AA48GKJ6"/>
<protein>
    <recommendedName>
        <fullName evidence="3">DUF3187 family protein</fullName>
    </recommendedName>
</protein>
<dbReference type="EMBL" id="AP027080">
    <property type="protein sequence ID" value="BDU74756.1"/>
    <property type="molecule type" value="Genomic_DNA"/>
</dbReference>
<gene>
    <name evidence="1" type="ORF">METEAL_39300</name>
</gene>
<dbReference type="InterPro" id="IPR021523">
    <property type="entry name" value="DUF3187"/>
</dbReference>
<evidence type="ECO:0000313" key="2">
    <source>
        <dbReference type="Proteomes" id="UP001238179"/>
    </source>
</evidence>
<dbReference type="KEGG" id="msil:METEAL_39300"/>
<dbReference type="RefSeq" id="WP_316413430.1">
    <property type="nucleotide sequence ID" value="NZ_AP027080.1"/>
</dbReference>
<dbReference type="Pfam" id="PF11383">
    <property type="entry name" value="DUF3187"/>
    <property type="match status" value="1"/>
</dbReference>
<evidence type="ECO:0000313" key="1">
    <source>
        <dbReference type="EMBL" id="BDU74756.1"/>
    </source>
</evidence>
<organism evidence="1 2">
    <name type="scientific">Mesoterricola silvestris</name>
    <dbReference type="NCBI Taxonomy" id="2927979"/>
    <lineage>
        <taxon>Bacteria</taxon>
        <taxon>Pseudomonadati</taxon>
        <taxon>Acidobacteriota</taxon>
        <taxon>Holophagae</taxon>
        <taxon>Holophagales</taxon>
        <taxon>Holophagaceae</taxon>
        <taxon>Mesoterricola</taxon>
    </lineage>
</organism>
<reference evidence="2" key="1">
    <citation type="journal article" date="2023" name="Int. J. Syst. Evol. Microbiol.">
        <title>Mesoterricola silvestris gen. nov., sp. nov., Mesoterricola sediminis sp. nov., Geothrix oryzae sp. nov., Geothrix edaphica sp. nov., Geothrix rubra sp. nov., and Geothrix limicola sp. nov., six novel members of Acidobacteriota isolated from soils.</title>
        <authorList>
            <person name="Itoh H."/>
            <person name="Sugisawa Y."/>
            <person name="Mise K."/>
            <person name="Xu Z."/>
            <person name="Kuniyasu M."/>
            <person name="Ushijima N."/>
            <person name="Kawano K."/>
            <person name="Kobayashi E."/>
            <person name="Shiratori Y."/>
            <person name="Masuda Y."/>
            <person name="Senoo K."/>
        </authorList>
    </citation>
    <scope>NUCLEOTIDE SEQUENCE [LARGE SCALE GENOMIC DNA]</scope>
    <source>
        <strain evidence="2">W79</strain>
    </source>
</reference>